<gene>
    <name evidence="13" type="ORF">DASC09_012420</name>
</gene>
<evidence type="ECO:0000256" key="3">
    <source>
        <dbReference type="ARBA" id="ARBA00007823"/>
    </source>
</evidence>
<evidence type="ECO:0000256" key="7">
    <source>
        <dbReference type="ARBA" id="ARBA00022723"/>
    </source>
</evidence>
<keyword evidence="9" id="KW-0378">Hydrolase</keyword>
<evidence type="ECO:0000256" key="5">
    <source>
        <dbReference type="ARBA" id="ARBA00022694"/>
    </source>
</evidence>
<feature type="domain" description="tRNase Z endonuclease" evidence="12">
    <location>
        <begin position="70"/>
        <end position="131"/>
    </location>
</feature>
<comment type="cofactor">
    <cofactor evidence="2">
        <name>Zn(2+)</name>
        <dbReference type="ChEBI" id="CHEBI:29105"/>
    </cofactor>
</comment>
<dbReference type="CDD" id="cd07718">
    <property type="entry name" value="RNaseZ_ELAC1_ELAC2-C-term-like_MBL-fold"/>
    <property type="match status" value="1"/>
</dbReference>
<proteinExistence type="inferred from homology"/>
<comment type="catalytic activity">
    <reaction evidence="1">
        <text>Endonucleolytic cleavage of RNA, removing extra 3' nucleotides from tRNA precursor, generating 3' termini of tRNAs. A 3'-hydroxy group is left at the tRNA terminus and a 5'-phosphoryl group is left at the trailer molecule.</text>
        <dbReference type="EC" id="3.1.26.11"/>
    </reaction>
</comment>
<accession>A0AAV5QH44</accession>
<dbReference type="PANTHER" id="PTHR12553">
    <property type="entry name" value="ZINC PHOSPHODIESTERASE ELAC PROTEIN 2"/>
    <property type="match status" value="1"/>
</dbReference>
<evidence type="ECO:0000313" key="14">
    <source>
        <dbReference type="Proteomes" id="UP001360560"/>
    </source>
</evidence>
<evidence type="ECO:0000256" key="8">
    <source>
        <dbReference type="ARBA" id="ARBA00022759"/>
    </source>
</evidence>
<feature type="region of interest" description="Disordered" evidence="11">
    <location>
        <begin position="921"/>
        <end position="947"/>
    </location>
</feature>
<dbReference type="EMBL" id="BTFZ01000002">
    <property type="protein sequence ID" value="GMM33917.1"/>
    <property type="molecule type" value="Genomic_DNA"/>
</dbReference>
<dbReference type="GO" id="GO:1990180">
    <property type="term" value="P:mitochondrial tRNA 3'-end processing"/>
    <property type="evidence" value="ECO:0007669"/>
    <property type="project" value="TreeGrafter"/>
</dbReference>
<evidence type="ECO:0000313" key="13">
    <source>
        <dbReference type="EMBL" id="GMM33917.1"/>
    </source>
</evidence>
<dbReference type="Proteomes" id="UP001360560">
    <property type="component" value="Unassembled WGS sequence"/>
</dbReference>
<dbReference type="EC" id="3.1.26.11" evidence="4"/>
<feature type="compositionally biased region" description="Basic and acidic residues" evidence="11">
    <location>
        <begin position="921"/>
        <end position="940"/>
    </location>
</feature>
<dbReference type="GO" id="GO:0042781">
    <property type="term" value="F:3'-tRNA processing endoribonuclease activity"/>
    <property type="evidence" value="ECO:0007669"/>
    <property type="project" value="UniProtKB-EC"/>
</dbReference>
<dbReference type="InterPro" id="IPR027794">
    <property type="entry name" value="tRNase_Z_dom"/>
</dbReference>
<keyword evidence="6" id="KW-0540">Nuclease</keyword>
<protein>
    <recommendedName>
        <fullName evidence="4">ribonuclease Z</fullName>
        <ecNumber evidence="4">3.1.26.11</ecNumber>
    </recommendedName>
</protein>
<evidence type="ECO:0000256" key="10">
    <source>
        <dbReference type="ARBA" id="ARBA00022833"/>
    </source>
</evidence>
<evidence type="ECO:0000256" key="6">
    <source>
        <dbReference type="ARBA" id="ARBA00022722"/>
    </source>
</evidence>
<keyword evidence="8" id="KW-0255">Endonuclease</keyword>
<evidence type="ECO:0000256" key="11">
    <source>
        <dbReference type="SAM" id="MobiDB-lite"/>
    </source>
</evidence>
<keyword evidence="5" id="KW-0819">tRNA processing</keyword>
<dbReference type="SUPFAM" id="SSF56281">
    <property type="entry name" value="Metallo-hydrolase/oxidoreductase"/>
    <property type="match status" value="2"/>
</dbReference>
<dbReference type="InterPro" id="IPR047151">
    <property type="entry name" value="RNZ2-like"/>
</dbReference>
<dbReference type="GO" id="GO:0005739">
    <property type="term" value="C:mitochondrion"/>
    <property type="evidence" value="ECO:0007669"/>
    <property type="project" value="TreeGrafter"/>
</dbReference>
<dbReference type="PANTHER" id="PTHR12553:SF49">
    <property type="entry name" value="ZINC PHOSPHODIESTERASE ELAC PROTEIN 2"/>
    <property type="match status" value="1"/>
</dbReference>
<dbReference type="InterPro" id="IPR036866">
    <property type="entry name" value="RibonucZ/Hydroxyglut_hydro"/>
</dbReference>
<dbReference type="AlphaFoldDB" id="A0AAV5QH44"/>
<evidence type="ECO:0000259" key="12">
    <source>
        <dbReference type="Pfam" id="PF13691"/>
    </source>
</evidence>
<dbReference type="GeneID" id="90071896"/>
<keyword evidence="14" id="KW-1185">Reference proteome</keyword>
<evidence type="ECO:0000256" key="1">
    <source>
        <dbReference type="ARBA" id="ARBA00000402"/>
    </source>
</evidence>
<comment type="similarity">
    <text evidence="3">Belongs to the RNase Z family.</text>
</comment>
<evidence type="ECO:0000256" key="4">
    <source>
        <dbReference type="ARBA" id="ARBA00012477"/>
    </source>
</evidence>
<dbReference type="Pfam" id="PF13691">
    <property type="entry name" value="Lactamase_B_4"/>
    <property type="match status" value="1"/>
</dbReference>
<name>A0AAV5QH44_9ASCO</name>
<dbReference type="RefSeq" id="XP_064850917.1">
    <property type="nucleotide sequence ID" value="XM_064994845.1"/>
</dbReference>
<sequence>MYNLWSSEIRKSINSKPLLAFSPFKRFSSRRVRLSKKEVDSGLTRVRGPTHKALRKPISKSVPMFEVRTCGHPTADTTDPLLTIVSSGGDSYLFGSVFEGAQRSCTEQGIKLHRIKNIFLTGELNWPRTGGLPGSILSISDRGKTELDLSYGNELLSHLVATWRYFVFRKGITLSCHSVGFNESFYKDEVVTVRGFQVPISSRADIETSTPDLESKSKYISFLNRIVGHMFPLSVPANRPNTQVSMSPEELLKITESDPNLNDGYVNTRLPRPMDIINDFKGFATNYLVEFEPVRGKFDIKKAIELNIPKGKLYAQLSNGKPVTLEDGRVIQPEEVVSSPRTYNKLMILDIKSQENLENTLQIVGKLIEENQNKFQNLSLVYYFMSGTVTLENNQPLKELITLLTERLGVEHHVVSHKDYVPNSLVFKSSGSLTLKLKSLFNNSYRLPIFSFQPQKKLESVLKVENAKIYPLLTGQSFTMDKEDSTTHNDNPQNHESTDEYWKSEFQSGIGMLNVQSDKIVPISQTLNSSGTDSVIIPTSTIVPSTISSEMELIGYLESTTQVIALGTGSAIPSGHRNVSSTMLRIPFEQNGQIKYRSVLLDGGENTLGTIKRIFSPSELHTFFTEELQCIYLSHLHADHHLGIVSVIEEWIKYKGENNEDKLYIIAPWQYQRFLYDVQVIDNGLKMQRIVFINCEEFMLGKSIIDVPQKDTFNDDAAGIDKPVKIVEDSKEETLKNNQGNNELNANDRKYKRTCRQNSMIYNFYDALSINKVLITRAHHCQWSYSVTFDFKLTNSVDNTSFKVSYSGDTRPVHRFADMGKDSHILIHEATLEDSLQSMAIAKCHSTISEAIGVGKEMRAKKTILTHFSQRYAKVPPQVAGIEGIEFAFDGAIWKYGDMGMHGAELLPVFNEMCDEQKEIDEINGKSQREESLVKREEKKTRKKKAD</sequence>
<keyword evidence="7" id="KW-0479">Metal-binding</keyword>
<evidence type="ECO:0000256" key="2">
    <source>
        <dbReference type="ARBA" id="ARBA00001947"/>
    </source>
</evidence>
<dbReference type="GO" id="GO:0046872">
    <property type="term" value="F:metal ion binding"/>
    <property type="evidence" value="ECO:0007669"/>
    <property type="project" value="UniProtKB-KW"/>
</dbReference>
<keyword evidence="10" id="KW-0862">Zinc</keyword>
<reference evidence="13 14" key="1">
    <citation type="journal article" date="2023" name="Elife">
        <title>Identification of key yeast species and microbe-microbe interactions impacting larval growth of Drosophila in the wild.</title>
        <authorList>
            <person name="Mure A."/>
            <person name="Sugiura Y."/>
            <person name="Maeda R."/>
            <person name="Honda K."/>
            <person name="Sakurai N."/>
            <person name="Takahashi Y."/>
            <person name="Watada M."/>
            <person name="Katoh T."/>
            <person name="Gotoh A."/>
            <person name="Gotoh Y."/>
            <person name="Taniguchi I."/>
            <person name="Nakamura K."/>
            <person name="Hayashi T."/>
            <person name="Katayama T."/>
            <person name="Uemura T."/>
            <person name="Hattori Y."/>
        </authorList>
    </citation>
    <scope>NUCLEOTIDE SEQUENCE [LARGE SCALE GENOMIC DNA]</scope>
    <source>
        <strain evidence="13 14">SC-9</strain>
    </source>
</reference>
<evidence type="ECO:0000256" key="9">
    <source>
        <dbReference type="ARBA" id="ARBA00022801"/>
    </source>
</evidence>
<comment type="caution">
    <text evidence="13">The sequence shown here is derived from an EMBL/GenBank/DDBJ whole genome shotgun (WGS) entry which is preliminary data.</text>
</comment>
<organism evidence="13 14">
    <name type="scientific">Saccharomycopsis crataegensis</name>
    <dbReference type="NCBI Taxonomy" id="43959"/>
    <lineage>
        <taxon>Eukaryota</taxon>
        <taxon>Fungi</taxon>
        <taxon>Dikarya</taxon>
        <taxon>Ascomycota</taxon>
        <taxon>Saccharomycotina</taxon>
        <taxon>Saccharomycetes</taxon>
        <taxon>Saccharomycopsidaceae</taxon>
        <taxon>Saccharomycopsis</taxon>
    </lineage>
</organism>
<dbReference type="Gene3D" id="3.60.15.10">
    <property type="entry name" value="Ribonuclease Z/Hydroxyacylglutathione hydrolase-like"/>
    <property type="match status" value="2"/>
</dbReference>